<dbReference type="Gene3D" id="1.10.10.10">
    <property type="entry name" value="Winged helix-like DNA-binding domain superfamily/Winged helix DNA-binding domain"/>
    <property type="match status" value="1"/>
</dbReference>
<evidence type="ECO:0000256" key="2">
    <source>
        <dbReference type="SAM" id="MobiDB-lite"/>
    </source>
</evidence>
<evidence type="ECO:0000313" key="4">
    <source>
        <dbReference type="EMBL" id="SCL29131.1"/>
    </source>
</evidence>
<dbReference type="PRINTS" id="PR00038">
    <property type="entry name" value="HTHLUXR"/>
</dbReference>
<dbReference type="SMART" id="SM00421">
    <property type="entry name" value="HTH_LUXR"/>
    <property type="match status" value="1"/>
</dbReference>
<dbReference type="SUPFAM" id="SSF46894">
    <property type="entry name" value="C-terminal effector domain of the bipartite response regulators"/>
    <property type="match status" value="1"/>
</dbReference>
<proteinExistence type="predicted"/>
<dbReference type="InterPro" id="IPR016032">
    <property type="entry name" value="Sig_transdc_resp-reg_C-effctor"/>
</dbReference>
<protein>
    <submittedName>
        <fullName evidence="4">DNA-binding response regulator, NarL/FixJ family, contains REC and HTH domains</fullName>
    </submittedName>
</protein>
<evidence type="ECO:0000313" key="5">
    <source>
        <dbReference type="Proteomes" id="UP000198906"/>
    </source>
</evidence>
<keyword evidence="5" id="KW-1185">Reference proteome</keyword>
<name>A0A1C6SI55_9ACTN</name>
<dbReference type="Pfam" id="PF00196">
    <property type="entry name" value="GerE"/>
    <property type="match status" value="1"/>
</dbReference>
<feature type="compositionally biased region" description="Gly residues" evidence="2">
    <location>
        <begin position="137"/>
        <end position="158"/>
    </location>
</feature>
<gene>
    <name evidence="4" type="ORF">GA0074694_5308</name>
</gene>
<dbReference type="InterPro" id="IPR039420">
    <property type="entry name" value="WalR-like"/>
</dbReference>
<organism evidence="4 5">
    <name type="scientific">Micromonospora inyonensis</name>
    <dbReference type="NCBI Taxonomy" id="47866"/>
    <lineage>
        <taxon>Bacteria</taxon>
        <taxon>Bacillati</taxon>
        <taxon>Actinomycetota</taxon>
        <taxon>Actinomycetes</taxon>
        <taxon>Micromonosporales</taxon>
        <taxon>Micromonosporaceae</taxon>
        <taxon>Micromonospora</taxon>
    </lineage>
</organism>
<feature type="domain" description="HTH luxR-type" evidence="3">
    <location>
        <begin position="174"/>
        <end position="239"/>
    </location>
</feature>
<feature type="region of interest" description="Disordered" evidence="2">
    <location>
        <begin position="131"/>
        <end position="183"/>
    </location>
</feature>
<dbReference type="EMBL" id="FMHU01000002">
    <property type="protein sequence ID" value="SCL29131.1"/>
    <property type="molecule type" value="Genomic_DNA"/>
</dbReference>
<accession>A0A1C6SI55</accession>
<dbReference type="Proteomes" id="UP000198906">
    <property type="component" value="Unassembled WGS sequence"/>
</dbReference>
<dbReference type="RefSeq" id="WP_218105809.1">
    <property type="nucleotide sequence ID" value="NZ_FMHU01000002.1"/>
</dbReference>
<evidence type="ECO:0000259" key="3">
    <source>
        <dbReference type="PROSITE" id="PS50043"/>
    </source>
</evidence>
<keyword evidence="1 4" id="KW-0238">DNA-binding</keyword>
<evidence type="ECO:0000256" key="1">
    <source>
        <dbReference type="ARBA" id="ARBA00023125"/>
    </source>
</evidence>
<dbReference type="AlphaFoldDB" id="A0A1C6SI55"/>
<sequence length="252" mass="26255">MYDVCVVVSEPLARRGVHQLIDGNDLVRCLLTVDTASEVTAAGGGPDMVVVLVDPLPQVVRWSCARHPTLVMMPESTKATTLEAIRAGARSVVSTATERTQMRIALNVTATGGFYLCPMLAARLRADADGPVPERPVGGGRSGSAVTGGRGAAGGGGPACAPGPGPGRDRTRSRAPRRPALAPREAATLELIAQGLTHAQTARRLGISEATVNTYVARIRSKLDVGNKAELTLKAITLGLVQRRRSGVDPVT</sequence>
<dbReference type="PANTHER" id="PTHR43214">
    <property type="entry name" value="TWO-COMPONENT RESPONSE REGULATOR"/>
    <property type="match status" value="1"/>
</dbReference>
<dbReference type="CDD" id="cd06170">
    <property type="entry name" value="LuxR_C_like"/>
    <property type="match status" value="1"/>
</dbReference>
<dbReference type="STRING" id="47866.GA0074694_5308"/>
<dbReference type="GO" id="GO:0006355">
    <property type="term" value="P:regulation of DNA-templated transcription"/>
    <property type="evidence" value="ECO:0007669"/>
    <property type="project" value="InterPro"/>
</dbReference>
<dbReference type="PANTHER" id="PTHR43214:SF43">
    <property type="entry name" value="TWO-COMPONENT RESPONSE REGULATOR"/>
    <property type="match status" value="1"/>
</dbReference>
<dbReference type="GO" id="GO:0003677">
    <property type="term" value="F:DNA binding"/>
    <property type="evidence" value="ECO:0007669"/>
    <property type="project" value="UniProtKB-KW"/>
</dbReference>
<dbReference type="PROSITE" id="PS50043">
    <property type="entry name" value="HTH_LUXR_2"/>
    <property type="match status" value="1"/>
</dbReference>
<dbReference type="InterPro" id="IPR000792">
    <property type="entry name" value="Tscrpt_reg_LuxR_C"/>
</dbReference>
<dbReference type="InterPro" id="IPR036388">
    <property type="entry name" value="WH-like_DNA-bd_sf"/>
</dbReference>
<reference evidence="5" key="1">
    <citation type="submission" date="2016-06" db="EMBL/GenBank/DDBJ databases">
        <authorList>
            <person name="Varghese N."/>
        </authorList>
    </citation>
    <scope>NUCLEOTIDE SEQUENCE [LARGE SCALE GENOMIC DNA]</scope>
    <source>
        <strain evidence="5">DSM 46123</strain>
    </source>
</reference>